<accession>A0AAD7UIE7</accession>
<organism evidence="3 4">
    <name type="scientific">Chrysophaeum taylorii</name>
    <dbReference type="NCBI Taxonomy" id="2483200"/>
    <lineage>
        <taxon>Eukaryota</taxon>
        <taxon>Sar</taxon>
        <taxon>Stramenopiles</taxon>
        <taxon>Ochrophyta</taxon>
        <taxon>Pelagophyceae</taxon>
        <taxon>Pelagomonadales</taxon>
        <taxon>Pelagomonadaceae</taxon>
        <taxon>Chrysophaeum</taxon>
    </lineage>
</organism>
<dbReference type="InterPro" id="IPR036282">
    <property type="entry name" value="Glutathione-S-Trfase_C_sf"/>
</dbReference>
<dbReference type="SUPFAM" id="SSF47616">
    <property type="entry name" value="GST C-terminal domain-like"/>
    <property type="match status" value="1"/>
</dbReference>
<dbReference type="Pfam" id="PF04399">
    <property type="entry name" value="Glutaredoxin2_C"/>
    <property type="match status" value="1"/>
</dbReference>
<dbReference type="Gene3D" id="1.20.1050.10">
    <property type="match status" value="1"/>
</dbReference>
<keyword evidence="1" id="KW-0732">Signal</keyword>
<dbReference type="CDD" id="cd03199">
    <property type="entry name" value="GST_C_GRX2"/>
    <property type="match status" value="1"/>
</dbReference>
<gene>
    <name evidence="3" type="ORF">CTAYLR_008594</name>
</gene>
<evidence type="ECO:0000259" key="2">
    <source>
        <dbReference type="PROSITE" id="PS50404"/>
    </source>
</evidence>
<comment type="caution">
    <text evidence="3">The sequence shown here is derived from an EMBL/GenBank/DDBJ whole genome shotgun (WGS) entry which is preliminary data.</text>
</comment>
<dbReference type="InterPro" id="IPR004045">
    <property type="entry name" value="Glutathione_S-Trfase_N"/>
</dbReference>
<dbReference type="InterPro" id="IPR007494">
    <property type="entry name" value="Glutaredoxin2_C"/>
</dbReference>
<dbReference type="Proteomes" id="UP001230188">
    <property type="component" value="Unassembled WGS sequence"/>
</dbReference>
<reference evidence="3" key="1">
    <citation type="submission" date="2023-01" db="EMBL/GenBank/DDBJ databases">
        <title>Metagenome sequencing of chrysophaentin producing Chrysophaeum taylorii.</title>
        <authorList>
            <person name="Davison J."/>
            <person name="Bewley C."/>
        </authorList>
    </citation>
    <scope>NUCLEOTIDE SEQUENCE</scope>
    <source>
        <strain evidence="3">NIES-1699</strain>
    </source>
</reference>
<dbReference type="PROSITE" id="PS50404">
    <property type="entry name" value="GST_NTER"/>
    <property type="match status" value="1"/>
</dbReference>
<dbReference type="AlphaFoldDB" id="A0AAD7UIE7"/>
<evidence type="ECO:0000256" key="1">
    <source>
        <dbReference type="SAM" id="SignalP"/>
    </source>
</evidence>
<feature type="chain" id="PRO_5042144262" description="GST N-terminal domain-containing protein" evidence="1">
    <location>
        <begin position="17"/>
        <end position="271"/>
    </location>
</feature>
<protein>
    <recommendedName>
        <fullName evidence="2">GST N-terminal domain-containing protein</fullName>
    </recommendedName>
</protein>
<sequence>MILALVVDAALGLSATVAPSAYTKPAQVVFHPLPTVYAYDHCPFCVRVRLAFGLKNIKHDVRFMANDDVELPSSKVGKKIAPIFEMAGTAPFAESLDIVNFIDSDPRFGPTGAFKPMSGRTDLKAWQKSVQEPLRKLQRPRYVKTVLPEFMFGDARDAFVKNHQLPPYEKAEWKDDTKFTMTTRWALYDSMMAQTPQLVAEVNQKLKELEPLIHCETCCTEGGLSLDDVDLWARLRSLTLVKGIDFPPTVRAYLDYFSKAGDVPLYDAIAL</sequence>
<dbReference type="NCBIfam" id="NF007702">
    <property type="entry name" value="PRK10387.1"/>
    <property type="match status" value="1"/>
</dbReference>
<dbReference type="InterPro" id="IPR036249">
    <property type="entry name" value="Thioredoxin-like_sf"/>
</dbReference>
<name>A0AAD7UIE7_9STRA</name>
<feature type="domain" description="GST N-terminal" evidence="2">
    <location>
        <begin position="32"/>
        <end position="110"/>
    </location>
</feature>
<dbReference type="Gene3D" id="3.40.30.10">
    <property type="entry name" value="Glutaredoxin"/>
    <property type="match status" value="1"/>
</dbReference>
<evidence type="ECO:0000313" key="3">
    <source>
        <dbReference type="EMBL" id="KAJ8607750.1"/>
    </source>
</evidence>
<keyword evidence="4" id="KW-1185">Reference proteome</keyword>
<evidence type="ECO:0000313" key="4">
    <source>
        <dbReference type="Proteomes" id="UP001230188"/>
    </source>
</evidence>
<proteinExistence type="predicted"/>
<feature type="signal peptide" evidence="1">
    <location>
        <begin position="1"/>
        <end position="16"/>
    </location>
</feature>
<dbReference type="SUPFAM" id="SSF52833">
    <property type="entry name" value="Thioredoxin-like"/>
    <property type="match status" value="1"/>
</dbReference>
<dbReference type="EMBL" id="JAQMWT010000198">
    <property type="protein sequence ID" value="KAJ8607750.1"/>
    <property type="molecule type" value="Genomic_DNA"/>
</dbReference>
<dbReference type="Pfam" id="PF13417">
    <property type="entry name" value="GST_N_3"/>
    <property type="match status" value="1"/>
</dbReference>